<keyword evidence="1" id="KW-0812">Transmembrane</keyword>
<keyword evidence="1" id="KW-0472">Membrane</keyword>
<feature type="transmembrane region" description="Helical" evidence="1">
    <location>
        <begin position="288"/>
        <end position="308"/>
    </location>
</feature>
<feature type="transmembrane region" description="Helical" evidence="1">
    <location>
        <begin position="87"/>
        <end position="105"/>
    </location>
</feature>
<evidence type="ECO:0000256" key="1">
    <source>
        <dbReference type="SAM" id="Phobius"/>
    </source>
</evidence>
<accession>A0A558A525</accession>
<dbReference type="Proteomes" id="UP000320011">
    <property type="component" value="Unassembled WGS sequence"/>
</dbReference>
<reference evidence="2 3" key="2">
    <citation type="submission" date="2019-08" db="EMBL/GenBank/DDBJ databases">
        <title>Amycolatopsis acidicola sp. nov., isolated from peat swamp forest soil.</title>
        <authorList>
            <person name="Srisuk N."/>
        </authorList>
    </citation>
    <scope>NUCLEOTIDE SEQUENCE [LARGE SCALE GENOMIC DNA]</scope>
    <source>
        <strain evidence="2 3">TBRC 6029</strain>
    </source>
</reference>
<feature type="transmembrane region" description="Helical" evidence="1">
    <location>
        <begin position="6"/>
        <end position="26"/>
    </location>
</feature>
<evidence type="ECO:0000313" key="3">
    <source>
        <dbReference type="Proteomes" id="UP000320011"/>
    </source>
</evidence>
<gene>
    <name evidence="2" type="ORF">FNH05_35050</name>
</gene>
<evidence type="ECO:0000313" key="2">
    <source>
        <dbReference type="EMBL" id="TVT19318.1"/>
    </source>
</evidence>
<proteinExistence type="predicted"/>
<comment type="caution">
    <text evidence="2">The sequence shown here is derived from an EMBL/GenBank/DDBJ whole genome shotgun (WGS) entry which is preliminary data.</text>
</comment>
<protein>
    <submittedName>
        <fullName evidence="2">Uncharacterized protein</fullName>
    </submittedName>
</protein>
<dbReference type="AlphaFoldDB" id="A0A558A525"/>
<keyword evidence="1" id="KW-1133">Transmembrane helix</keyword>
<sequence length="356" mass="39765">MWDPENLAKIVTTVVVPILTLIGFGSRRRRLRNEIKDNLELVREIEKHQILQEHTLASGWLQGRIALDVARLSGVKLGTPKAPIPKGSVVFAGVLALGFAIWTYWLDRNGFVWYSIFPGLVSILMLISIVGNLTNRQLPPNEVEHLPPGAVLAPTDTAGERIATTVAMAASGSLDDRAAPGGQVDTVFKFVRMLQSGHYQLAISLAEENWILCRVHAWLWNNRSHFGNDVEVLEKLAQVMLGERHNNSIWNDFVATESAQFVTAWKDIKIDDYGFAGRRRRIARDIDLVILVPMGNSGAYFVMSATALPNAMSFLVRRTDDGWKIVNHIGYAPPTPGWPPIWWYTNDPVIEALPDE</sequence>
<organism evidence="2 3">
    <name type="scientific">Amycolatopsis rhizosphaerae</name>
    <dbReference type="NCBI Taxonomy" id="2053003"/>
    <lineage>
        <taxon>Bacteria</taxon>
        <taxon>Bacillati</taxon>
        <taxon>Actinomycetota</taxon>
        <taxon>Actinomycetes</taxon>
        <taxon>Pseudonocardiales</taxon>
        <taxon>Pseudonocardiaceae</taxon>
        <taxon>Amycolatopsis</taxon>
    </lineage>
</organism>
<reference evidence="2 3" key="1">
    <citation type="submission" date="2019-07" db="EMBL/GenBank/DDBJ databases">
        <authorList>
            <person name="Duangmal K."/>
            <person name="Teo W.F.A."/>
        </authorList>
    </citation>
    <scope>NUCLEOTIDE SEQUENCE [LARGE SCALE GENOMIC DNA]</scope>
    <source>
        <strain evidence="2 3">TBRC 6029</strain>
    </source>
</reference>
<dbReference type="EMBL" id="VJWX01000658">
    <property type="protein sequence ID" value="TVT19318.1"/>
    <property type="molecule type" value="Genomic_DNA"/>
</dbReference>
<name>A0A558A525_9PSEU</name>
<dbReference type="RefSeq" id="WP_144593140.1">
    <property type="nucleotide sequence ID" value="NZ_VJWX01000658.1"/>
</dbReference>
<dbReference type="OrthoDB" id="4351158at2"/>
<feature type="transmembrane region" description="Helical" evidence="1">
    <location>
        <begin position="111"/>
        <end position="130"/>
    </location>
</feature>
<keyword evidence="3" id="KW-1185">Reference proteome</keyword>